<dbReference type="EC" id="2.7.13.3" evidence="3"/>
<dbReference type="EMBL" id="PZZN01000001">
    <property type="protein sequence ID" value="PTM47321.1"/>
    <property type="molecule type" value="Genomic_DNA"/>
</dbReference>
<evidence type="ECO:0000256" key="1">
    <source>
        <dbReference type="ARBA" id="ARBA00000085"/>
    </source>
</evidence>
<dbReference type="GO" id="GO:0005886">
    <property type="term" value="C:plasma membrane"/>
    <property type="evidence" value="ECO:0007669"/>
    <property type="project" value="UniProtKB-SubCell"/>
</dbReference>
<dbReference type="Proteomes" id="UP000240996">
    <property type="component" value="Unassembled WGS sequence"/>
</dbReference>
<feature type="transmembrane region" description="Helical" evidence="10">
    <location>
        <begin position="44"/>
        <end position="63"/>
    </location>
</feature>
<protein>
    <recommendedName>
        <fullName evidence="3">histidine kinase</fullName>
        <ecNumber evidence="3">2.7.13.3</ecNumber>
    </recommendedName>
</protein>
<dbReference type="PANTHER" id="PTHR44936">
    <property type="entry name" value="SENSOR PROTEIN CREC"/>
    <property type="match status" value="1"/>
</dbReference>
<evidence type="ECO:0000256" key="9">
    <source>
        <dbReference type="ARBA" id="ARBA00022840"/>
    </source>
</evidence>
<keyword evidence="7" id="KW-0547">Nucleotide-binding</keyword>
<feature type="domain" description="Histidine kinase" evidence="11">
    <location>
        <begin position="235"/>
        <end position="442"/>
    </location>
</feature>
<dbReference type="RefSeq" id="WP_107930353.1">
    <property type="nucleotide sequence ID" value="NZ_CP128316.1"/>
</dbReference>
<dbReference type="Gene3D" id="1.10.287.130">
    <property type="match status" value="1"/>
</dbReference>
<feature type="transmembrane region" description="Helical" evidence="10">
    <location>
        <begin position="147"/>
        <end position="165"/>
    </location>
</feature>
<reference evidence="12 13" key="1">
    <citation type="submission" date="2018-04" db="EMBL/GenBank/DDBJ databases">
        <title>Genomic Encyclopedia of Type Strains, Phase III (KMG-III): the genomes of soil and plant-associated and newly described type strains.</title>
        <authorList>
            <person name="Whitman W."/>
        </authorList>
    </citation>
    <scope>NUCLEOTIDE SEQUENCE [LARGE SCALE GENOMIC DNA]</scope>
    <source>
        <strain evidence="12 13">NW12</strain>
    </source>
</reference>
<keyword evidence="10" id="KW-0812">Transmembrane</keyword>
<keyword evidence="6" id="KW-0808">Transferase</keyword>
<dbReference type="InterPro" id="IPR036890">
    <property type="entry name" value="HATPase_C_sf"/>
</dbReference>
<dbReference type="Gene3D" id="3.30.565.10">
    <property type="entry name" value="Histidine kinase-like ATPase, C-terminal domain"/>
    <property type="match status" value="1"/>
</dbReference>
<evidence type="ECO:0000256" key="4">
    <source>
        <dbReference type="ARBA" id="ARBA00022475"/>
    </source>
</evidence>
<keyword evidence="10" id="KW-0472">Membrane</keyword>
<dbReference type="InterPro" id="IPR004358">
    <property type="entry name" value="Sig_transdc_His_kin-like_C"/>
</dbReference>
<feature type="transmembrane region" description="Helical" evidence="10">
    <location>
        <begin position="98"/>
        <end position="117"/>
    </location>
</feature>
<evidence type="ECO:0000313" key="13">
    <source>
        <dbReference type="Proteomes" id="UP000240996"/>
    </source>
</evidence>
<keyword evidence="8 12" id="KW-0418">Kinase</keyword>
<dbReference type="PANTHER" id="PTHR44936:SF10">
    <property type="entry name" value="SENSOR PROTEIN RSTB"/>
    <property type="match status" value="1"/>
</dbReference>
<dbReference type="AlphaFoldDB" id="A0A2T4YU95"/>
<comment type="subcellular location">
    <subcellularLocation>
        <location evidence="2">Cell membrane</location>
        <topology evidence="2">Multi-pass membrane protein</topology>
    </subcellularLocation>
</comment>
<comment type="catalytic activity">
    <reaction evidence="1">
        <text>ATP + protein L-histidine = ADP + protein N-phospho-L-histidine.</text>
        <dbReference type="EC" id="2.7.13.3"/>
    </reaction>
</comment>
<dbReference type="PROSITE" id="PS50109">
    <property type="entry name" value="HIS_KIN"/>
    <property type="match status" value="1"/>
</dbReference>
<feature type="transmembrane region" description="Helical" evidence="10">
    <location>
        <begin position="69"/>
        <end position="86"/>
    </location>
</feature>
<evidence type="ECO:0000256" key="5">
    <source>
        <dbReference type="ARBA" id="ARBA00022553"/>
    </source>
</evidence>
<evidence type="ECO:0000256" key="2">
    <source>
        <dbReference type="ARBA" id="ARBA00004651"/>
    </source>
</evidence>
<evidence type="ECO:0000256" key="8">
    <source>
        <dbReference type="ARBA" id="ARBA00022777"/>
    </source>
</evidence>
<comment type="caution">
    <text evidence="12">The sequence shown here is derived from an EMBL/GenBank/DDBJ whole genome shotgun (WGS) entry which is preliminary data.</text>
</comment>
<evidence type="ECO:0000259" key="11">
    <source>
        <dbReference type="PROSITE" id="PS50109"/>
    </source>
</evidence>
<keyword evidence="4" id="KW-1003">Cell membrane</keyword>
<evidence type="ECO:0000256" key="10">
    <source>
        <dbReference type="SAM" id="Phobius"/>
    </source>
</evidence>
<keyword evidence="13" id="KW-1185">Reference proteome</keyword>
<dbReference type="InterPro" id="IPR050980">
    <property type="entry name" value="2C_sensor_his_kinase"/>
</dbReference>
<dbReference type="InterPro" id="IPR005467">
    <property type="entry name" value="His_kinase_dom"/>
</dbReference>
<dbReference type="PRINTS" id="PR00344">
    <property type="entry name" value="BCTRLSENSOR"/>
</dbReference>
<dbReference type="InterPro" id="IPR003594">
    <property type="entry name" value="HATPase_dom"/>
</dbReference>
<dbReference type="SUPFAM" id="SSF55874">
    <property type="entry name" value="ATPase domain of HSP90 chaperone/DNA topoisomerase II/histidine kinase"/>
    <property type="match status" value="1"/>
</dbReference>
<accession>A0A2T4YU95</accession>
<feature type="transmembrane region" description="Helical" evidence="10">
    <location>
        <begin position="177"/>
        <end position="199"/>
    </location>
</feature>
<dbReference type="InterPro" id="IPR036097">
    <property type="entry name" value="HisK_dim/P_sf"/>
</dbReference>
<keyword evidence="5" id="KW-0597">Phosphoprotein</keyword>
<proteinExistence type="predicted"/>
<dbReference type="GO" id="GO:0000155">
    <property type="term" value="F:phosphorelay sensor kinase activity"/>
    <property type="evidence" value="ECO:0007669"/>
    <property type="project" value="InterPro"/>
</dbReference>
<dbReference type="SUPFAM" id="SSF47384">
    <property type="entry name" value="Homodimeric domain of signal transducing histidine kinase"/>
    <property type="match status" value="1"/>
</dbReference>
<evidence type="ECO:0000256" key="7">
    <source>
        <dbReference type="ARBA" id="ARBA00022741"/>
    </source>
</evidence>
<dbReference type="SMART" id="SM00387">
    <property type="entry name" value="HATPase_c"/>
    <property type="match status" value="1"/>
</dbReference>
<keyword evidence="10" id="KW-1133">Transmembrane helix</keyword>
<keyword evidence="9" id="KW-0067">ATP-binding</keyword>
<dbReference type="InterPro" id="IPR003661">
    <property type="entry name" value="HisK_dim/P_dom"/>
</dbReference>
<name>A0A2T4YU95_9SPHN</name>
<evidence type="ECO:0000256" key="6">
    <source>
        <dbReference type="ARBA" id="ARBA00022679"/>
    </source>
</evidence>
<organism evidence="12 13">
    <name type="scientific">Sphingomonas aerolata</name>
    <dbReference type="NCBI Taxonomy" id="185951"/>
    <lineage>
        <taxon>Bacteria</taxon>
        <taxon>Pseudomonadati</taxon>
        <taxon>Pseudomonadota</taxon>
        <taxon>Alphaproteobacteria</taxon>
        <taxon>Sphingomonadales</taxon>
        <taxon>Sphingomonadaceae</taxon>
        <taxon>Sphingomonas</taxon>
    </lineage>
</organism>
<evidence type="ECO:0000313" key="12">
    <source>
        <dbReference type="EMBL" id="PTM47321.1"/>
    </source>
</evidence>
<gene>
    <name evidence="12" type="ORF">C8J24_0716</name>
</gene>
<feature type="transmembrane region" description="Helical" evidence="10">
    <location>
        <begin position="123"/>
        <end position="140"/>
    </location>
</feature>
<dbReference type="GO" id="GO:0005524">
    <property type="term" value="F:ATP binding"/>
    <property type="evidence" value="ECO:0007669"/>
    <property type="project" value="UniProtKB-KW"/>
</dbReference>
<dbReference type="Pfam" id="PF02518">
    <property type="entry name" value="HATPase_c"/>
    <property type="match status" value="1"/>
</dbReference>
<sequence length="449" mass="48497">MDRVTAHDTMRLAMDSSRWQAWVSRARADTDAAGNANMRQLVTLRWIAVAGQLVTVLTVRFLLGIDLPLVPMLMAMAASVALNLASMRLYGWQRGANAQLLLAMLLDVGLLTVQLYLSGGATNPFIALYLLQVVLGAVLLDRWSSWAIVGVTGGCFALLTIRYRPLALPTDYAGEYFALYTVGSLLNFLLVATLLVLFMTRITGNLRARDEHLADLRQQAAEEDHIVRMGLLASGAAHELGTPLASLAVILNDWKRMPALATDAGMLEEIGEMQAEVQRCKTIVTNILLAAGEARGEAPEVVPLHVFLDAIVEDWRALHAGVEFDYTSRLGDDPLIVSDPALKQVIANVLDNAAEASPAWVGFSGERSGDHLALIVRDHGPGFTRDKLASFGKPYQSSKRDPGHGLGLFLAVNAMRKLGGSVAVANRETGGAEVTLMLPLAAIALERDE</sequence>
<dbReference type="CDD" id="cd00082">
    <property type="entry name" value="HisKA"/>
    <property type="match status" value="1"/>
</dbReference>
<evidence type="ECO:0000256" key="3">
    <source>
        <dbReference type="ARBA" id="ARBA00012438"/>
    </source>
</evidence>